<reference evidence="4 5" key="1">
    <citation type="submission" date="2021-01" db="EMBL/GenBank/DDBJ databases">
        <title>Whole genome shotgun sequence of Actinoplanes humidus NBRC 14915.</title>
        <authorList>
            <person name="Komaki H."/>
            <person name="Tamura T."/>
        </authorList>
    </citation>
    <scope>NUCLEOTIDE SEQUENCE [LARGE SCALE GENOMIC DNA]</scope>
    <source>
        <strain evidence="4 5">NBRC 14915</strain>
    </source>
</reference>
<dbReference type="SUPFAM" id="SSF141868">
    <property type="entry name" value="EAL domain-like"/>
    <property type="match status" value="1"/>
</dbReference>
<dbReference type="Pfam" id="PF00563">
    <property type="entry name" value="EAL"/>
    <property type="match status" value="1"/>
</dbReference>
<evidence type="ECO:0000259" key="2">
    <source>
        <dbReference type="PROSITE" id="PS50883"/>
    </source>
</evidence>
<dbReference type="InterPro" id="IPR035919">
    <property type="entry name" value="EAL_sf"/>
</dbReference>
<evidence type="ECO:0000256" key="1">
    <source>
        <dbReference type="SAM" id="Phobius"/>
    </source>
</evidence>
<dbReference type="InterPro" id="IPR043128">
    <property type="entry name" value="Rev_trsase/Diguanyl_cyclase"/>
</dbReference>
<dbReference type="RefSeq" id="WP_203837731.1">
    <property type="nucleotide sequence ID" value="NZ_BAAATV010000008.1"/>
</dbReference>
<feature type="transmembrane region" description="Helical" evidence="1">
    <location>
        <begin position="73"/>
        <end position="91"/>
    </location>
</feature>
<feature type="transmembrane region" description="Helical" evidence="1">
    <location>
        <begin position="275"/>
        <end position="296"/>
    </location>
</feature>
<accession>A0ABQ3ZPS2</accession>
<dbReference type="PROSITE" id="PS50883">
    <property type="entry name" value="EAL"/>
    <property type="match status" value="1"/>
</dbReference>
<feature type="transmembrane region" description="Helical" evidence="1">
    <location>
        <begin position="308"/>
        <end position="326"/>
    </location>
</feature>
<keyword evidence="1" id="KW-0472">Membrane</keyword>
<dbReference type="NCBIfam" id="TIGR00254">
    <property type="entry name" value="GGDEF"/>
    <property type="match status" value="1"/>
</dbReference>
<dbReference type="CDD" id="cd01948">
    <property type="entry name" value="EAL"/>
    <property type="match status" value="1"/>
</dbReference>
<dbReference type="PROSITE" id="PS50887">
    <property type="entry name" value="GGDEF"/>
    <property type="match status" value="1"/>
</dbReference>
<feature type="transmembrane region" description="Helical" evidence="1">
    <location>
        <begin position="211"/>
        <end position="230"/>
    </location>
</feature>
<dbReference type="Pfam" id="PF00990">
    <property type="entry name" value="GGDEF"/>
    <property type="match status" value="1"/>
</dbReference>
<dbReference type="SMART" id="SM00052">
    <property type="entry name" value="EAL"/>
    <property type="match status" value="1"/>
</dbReference>
<feature type="domain" description="EAL" evidence="2">
    <location>
        <begin position="516"/>
        <end position="774"/>
    </location>
</feature>
<dbReference type="InterPro" id="IPR052155">
    <property type="entry name" value="Biofilm_reg_signaling"/>
</dbReference>
<proteinExistence type="predicted"/>
<feature type="transmembrane region" description="Helical" evidence="1">
    <location>
        <begin position="140"/>
        <end position="162"/>
    </location>
</feature>
<dbReference type="Gene3D" id="3.30.70.270">
    <property type="match status" value="1"/>
</dbReference>
<dbReference type="CDD" id="cd01949">
    <property type="entry name" value="GGDEF"/>
    <property type="match status" value="1"/>
</dbReference>
<dbReference type="EMBL" id="BOMN01000041">
    <property type="protein sequence ID" value="GIE20585.1"/>
    <property type="molecule type" value="Genomic_DNA"/>
</dbReference>
<protein>
    <submittedName>
        <fullName evidence="4">GGDEF-domain containing protein</fullName>
    </submittedName>
</protein>
<dbReference type="InterPro" id="IPR000160">
    <property type="entry name" value="GGDEF_dom"/>
</dbReference>
<feature type="transmembrane region" description="Helical" evidence="1">
    <location>
        <begin position="44"/>
        <end position="61"/>
    </location>
</feature>
<evidence type="ECO:0000313" key="5">
    <source>
        <dbReference type="Proteomes" id="UP000603200"/>
    </source>
</evidence>
<dbReference type="SMART" id="SM00267">
    <property type="entry name" value="GGDEF"/>
    <property type="match status" value="1"/>
</dbReference>
<dbReference type="PANTHER" id="PTHR44757">
    <property type="entry name" value="DIGUANYLATE CYCLASE DGCP"/>
    <property type="match status" value="1"/>
</dbReference>
<name>A0ABQ3ZPS2_9ACTN</name>
<feature type="transmembrane region" description="Helical" evidence="1">
    <location>
        <begin position="103"/>
        <end position="128"/>
    </location>
</feature>
<keyword evidence="1" id="KW-0812">Transmembrane</keyword>
<dbReference type="SUPFAM" id="SSF55073">
    <property type="entry name" value="Nucleotide cyclase"/>
    <property type="match status" value="1"/>
</dbReference>
<sequence>MTTGRLSGRTPVTLTLAVIVAALVTAAGVFVVPAGAGQRLYDDAAQFAAGVLAAFACFAAARDHTGLRARWRTVLGVGLAGWAVCRLWWIVRDVLEPDRAAVAGVADIGFLVLPVCVFLSLLAMSAWLPRAARASLPRDNVVLVIDSFLITGSLVALAWSALPARVFDELVRDPWAAGVAAAYPVADLLLVVMAVLLLLMRPMWGPARGTLWLVVAGVLAFGCSDAVRLLHLGGGVLGPVEAAGYLLGPALLAISATTNPGTAALPVVRAPESDWLHLILPYVPVIATGVVIGVRTGAGGQLTSYEAYLGWLGLGLVVARQMFTIVDNTMLLARVSEGQARLHHQAYHDPLTGLANRALFRERMVLALDAYRRRGVRVALVFADLDDFKLINDSFGHAMGDRLLRAIGDRLVGCVGGDDLVARLGGDEFAVLLEKRVDDADPIAHAILAALREPFVIDGHTVGISASLGLVLPDPGDTEISADILLRRADAAMYASKRRGKNGLVRYSGTGDGGLNADLPHLLMRALAETPTDYGFAVHYQPIVSFADGGVVAVEALARWTDPVAGPVDPDVFVTVAERTGLVAAIDDFVLDRACADAAALAQTYGRPIDVHVNVSAARLGQHGLAEGIFDALARHGVPASRLVVEITETRRIPDLPRAVEVAETLRRQGIRIALDDFGSGFNALAQLHSLPVDIAKLDSSLTDVDVAPERAAALCRSVVRICGDLDIVVVAEGIETPARAQALAALGCDLGQGYLFGQPGPVHRLAAMIPTQPGPATAARLPT</sequence>
<comment type="caution">
    <text evidence="4">The sequence shown here is derived from an EMBL/GenBank/DDBJ whole genome shotgun (WGS) entry which is preliminary data.</text>
</comment>
<evidence type="ECO:0000259" key="3">
    <source>
        <dbReference type="PROSITE" id="PS50887"/>
    </source>
</evidence>
<dbReference type="InterPro" id="IPR029787">
    <property type="entry name" value="Nucleotide_cyclase"/>
</dbReference>
<keyword evidence="1" id="KW-1133">Transmembrane helix</keyword>
<gene>
    <name evidence="4" type="ORF">Ahu01nite_036870</name>
</gene>
<evidence type="ECO:0000313" key="4">
    <source>
        <dbReference type="EMBL" id="GIE20585.1"/>
    </source>
</evidence>
<keyword evidence="5" id="KW-1185">Reference proteome</keyword>
<dbReference type="Proteomes" id="UP000603200">
    <property type="component" value="Unassembled WGS sequence"/>
</dbReference>
<feature type="domain" description="GGDEF" evidence="3">
    <location>
        <begin position="376"/>
        <end position="509"/>
    </location>
</feature>
<feature type="transmembrane region" description="Helical" evidence="1">
    <location>
        <begin position="174"/>
        <end position="199"/>
    </location>
</feature>
<dbReference type="Gene3D" id="3.20.20.450">
    <property type="entry name" value="EAL domain"/>
    <property type="match status" value="1"/>
</dbReference>
<organism evidence="4 5">
    <name type="scientific">Winogradskya humida</name>
    <dbReference type="NCBI Taxonomy" id="113566"/>
    <lineage>
        <taxon>Bacteria</taxon>
        <taxon>Bacillati</taxon>
        <taxon>Actinomycetota</taxon>
        <taxon>Actinomycetes</taxon>
        <taxon>Micromonosporales</taxon>
        <taxon>Micromonosporaceae</taxon>
        <taxon>Winogradskya</taxon>
    </lineage>
</organism>
<dbReference type="InterPro" id="IPR001633">
    <property type="entry name" value="EAL_dom"/>
</dbReference>
<dbReference type="PANTHER" id="PTHR44757:SF2">
    <property type="entry name" value="BIOFILM ARCHITECTURE MAINTENANCE PROTEIN MBAA"/>
    <property type="match status" value="1"/>
</dbReference>
<feature type="transmembrane region" description="Helical" evidence="1">
    <location>
        <begin position="12"/>
        <end position="32"/>
    </location>
</feature>